<dbReference type="NCBIfam" id="NF004283">
    <property type="entry name" value="PRK05692.1"/>
    <property type="match status" value="1"/>
</dbReference>
<feature type="domain" description="Pyruvate carboxyltransferase" evidence="7">
    <location>
        <begin position="8"/>
        <end position="283"/>
    </location>
</feature>
<dbReference type="OrthoDB" id="10253869at2759"/>
<dbReference type="EMBL" id="JAPQKN010000002">
    <property type="protein sequence ID" value="KAJ5167775.1"/>
    <property type="molecule type" value="Genomic_DNA"/>
</dbReference>
<proteinExistence type="inferred from homology"/>
<sequence length="391" mass="42107">MTIQTAHVRIVEVGPRDGLQNICDQVPTSTKVELIRRLRETGLRTIELTSVVSPRAIPQLADCREVMDHALVKTLLQNETGGLRFPVLVPNVKGLDIAMKCGVKEIAVFISATEGFSKANINCSVEDGIARASDVAGLATKAGVAVRGYVSCIFADPYDGPTPEGAVLHCTRSLLDAGCYEVSLGDTTGIGSPSNVHSLIKYLISNGIPLEKLAGHFHDTYGQAVANVWEAYTCGMRVFDSSVGGLGGCPFAPGAKGNVASEDLVYMFHNAGIHTGVDLPKLVEVGDWISRTLSMTNSSRAGTALSVKDNLANSPSTPAKPPRQVSRQWTVLAQPQGLQLHRGGTNLKITRNRPKGDDRRAERARVRRRGAGVCVRYSSLRARRRVRSERD</sequence>
<keyword evidence="4" id="KW-0479">Metal-binding</keyword>
<dbReference type="AlphaFoldDB" id="A0A9W9I4G6"/>
<dbReference type="RefSeq" id="XP_056544236.1">
    <property type="nucleotide sequence ID" value="XM_056685494.1"/>
</dbReference>
<accession>A0A9W9I4G6</accession>
<dbReference type="InterPro" id="IPR043594">
    <property type="entry name" value="HMGL"/>
</dbReference>
<dbReference type="InterPro" id="IPR000891">
    <property type="entry name" value="PYR_CT"/>
</dbReference>
<evidence type="ECO:0000256" key="2">
    <source>
        <dbReference type="ARBA" id="ARBA00009405"/>
    </source>
</evidence>
<reference evidence="8" key="1">
    <citation type="submission" date="2022-11" db="EMBL/GenBank/DDBJ databases">
        <authorList>
            <person name="Petersen C."/>
        </authorList>
    </citation>
    <scope>NUCLEOTIDE SEQUENCE</scope>
    <source>
        <strain evidence="8">IBT 26290</strain>
    </source>
</reference>
<dbReference type="GeneID" id="81424670"/>
<evidence type="ECO:0000256" key="5">
    <source>
        <dbReference type="ARBA" id="ARBA00023239"/>
    </source>
</evidence>
<dbReference type="Proteomes" id="UP001149163">
    <property type="component" value="Unassembled WGS sequence"/>
</dbReference>
<comment type="pathway">
    <text evidence="1">Metabolic intermediate metabolism; (S)-3-hydroxy-3-methylglutaryl-CoA degradation; acetoacetate from (S)-3-hydroxy-3-methylglutaryl-CoA: step 1/1.</text>
</comment>
<dbReference type="CDD" id="cd07938">
    <property type="entry name" value="DRE_TIM_HMGL"/>
    <property type="match status" value="1"/>
</dbReference>
<evidence type="ECO:0000256" key="4">
    <source>
        <dbReference type="ARBA" id="ARBA00022723"/>
    </source>
</evidence>
<dbReference type="PANTHER" id="PTHR42738:SF17">
    <property type="entry name" value="HYDROXYMETHYLGLUTARYL-COA LYASE"/>
    <property type="match status" value="1"/>
</dbReference>
<evidence type="ECO:0000256" key="3">
    <source>
        <dbReference type="ARBA" id="ARBA00012910"/>
    </source>
</evidence>
<dbReference type="GO" id="GO:0046951">
    <property type="term" value="P:ketone body biosynthetic process"/>
    <property type="evidence" value="ECO:0007669"/>
    <property type="project" value="TreeGrafter"/>
</dbReference>
<keyword evidence="9" id="KW-1185">Reference proteome</keyword>
<reference evidence="8" key="2">
    <citation type="journal article" date="2023" name="IMA Fungus">
        <title>Comparative genomic study of the Penicillium genus elucidates a diverse pangenome and 15 lateral gene transfer events.</title>
        <authorList>
            <person name="Petersen C."/>
            <person name="Sorensen T."/>
            <person name="Nielsen M.R."/>
            <person name="Sondergaard T.E."/>
            <person name="Sorensen J.L."/>
            <person name="Fitzpatrick D.A."/>
            <person name="Frisvad J.C."/>
            <person name="Nielsen K.L."/>
        </authorList>
    </citation>
    <scope>NUCLEOTIDE SEQUENCE</scope>
    <source>
        <strain evidence="8">IBT 26290</strain>
    </source>
</reference>
<dbReference type="PROSITE" id="PS50991">
    <property type="entry name" value="PYR_CT"/>
    <property type="match status" value="1"/>
</dbReference>
<dbReference type="InterPro" id="IPR013785">
    <property type="entry name" value="Aldolase_TIM"/>
</dbReference>
<comment type="caution">
    <text evidence="8">The sequence shown here is derived from an EMBL/GenBank/DDBJ whole genome shotgun (WGS) entry which is preliminary data.</text>
</comment>
<comment type="catalytic activity">
    <reaction evidence="6">
        <text>(3S)-3-hydroxy-3-methylglutaryl-CoA = acetoacetate + acetyl-CoA</text>
        <dbReference type="Rhea" id="RHEA:24404"/>
        <dbReference type="ChEBI" id="CHEBI:13705"/>
        <dbReference type="ChEBI" id="CHEBI:43074"/>
        <dbReference type="ChEBI" id="CHEBI:57288"/>
        <dbReference type="EC" id="4.1.3.4"/>
    </reaction>
</comment>
<dbReference type="FunFam" id="3.20.20.70:FF:000201">
    <property type="entry name" value="Hydroxymethylglutaryl-CoA lyase"/>
    <property type="match status" value="1"/>
</dbReference>
<keyword evidence="5" id="KW-0456">Lyase</keyword>
<dbReference type="PANTHER" id="PTHR42738">
    <property type="entry name" value="HYDROXYMETHYLGLUTARYL-COA LYASE"/>
    <property type="match status" value="1"/>
</dbReference>
<evidence type="ECO:0000259" key="7">
    <source>
        <dbReference type="PROSITE" id="PS50991"/>
    </source>
</evidence>
<evidence type="ECO:0000256" key="6">
    <source>
        <dbReference type="ARBA" id="ARBA00049877"/>
    </source>
</evidence>
<dbReference type="Gene3D" id="3.20.20.70">
    <property type="entry name" value="Aldolase class I"/>
    <property type="match status" value="1"/>
</dbReference>
<dbReference type="GO" id="GO:0006552">
    <property type="term" value="P:L-leucine catabolic process"/>
    <property type="evidence" value="ECO:0007669"/>
    <property type="project" value="TreeGrafter"/>
</dbReference>
<organism evidence="8 9">
    <name type="scientific">Penicillium canariense</name>
    <dbReference type="NCBI Taxonomy" id="189055"/>
    <lineage>
        <taxon>Eukaryota</taxon>
        <taxon>Fungi</taxon>
        <taxon>Dikarya</taxon>
        <taxon>Ascomycota</taxon>
        <taxon>Pezizomycotina</taxon>
        <taxon>Eurotiomycetes</taxon>
        <taxon>Eurotiomycetidae</taxon>
        <taxon>Eurotiales</taxon>
        <taxon>Aspergillaceae</taxon>
        <taxon>Penicillium</taxon>
    </lineage>
</organism>
<dbReference type="Pfam" id="PF00682">
    <property type="entry name" value="HMGL-like"/>
    <property type="match status" value="1"/>
</dbReference>
<dbReference type="GO" id="GO:0004419">
    <property type="term" value="F:hydroxymethylglutaryl-CoA lyase activity"/>
    <property type="evidence" value="ECO:0007669"/>
    <property type="project" value="UniProtKB-EC"/>
</dbReference>
<name>A0A9W9I4G6_9EURO</name>
<dbReference type="GO" id="GO:0046872">
    <property type="term" value="F:metal ion binding"/>
    <property type="evidence" value="ECO:0007669"/>
    <property type="project" value="UniProtKB-KW"/>
</dbReference>
<evidence type="ECO:0000313" key="9">
    <source>
        <dbReference type="Proteomes" id="UP001149163"/>
    </source>
</evidence>
<gene>
    <name evidence="8" type="ORF">N7482_003369</name>
</gene>
<protein>
    <recommendedName>
        <fullName evidence="3">hydroxymethylglutaryl-CoA lyase</fullName>
        <ecNumber evidence="3">4.1.3.4</ecNumber>
    </recommendedName>
</protein>
<dbReference type="EC" id="4.1.3.4" evidence="3"/>
<comment type="similarity">
    <text evidence="2">Belongs to the HMG-CoA lyase family.</text>
</comment>
<evidence type="ECO:0000256" key="1">
    <source>
        <dbReference type="ARBA" id="ARBA00005143"/>
    </source>
</evidence>
<evidence type="ECO:0000313" key="8">
    <source>
        <dbReference type="EMBL" id="KAJ5167775.1"/>
    </source>
</evidence>
<dbReference type="SUPFAM" id="SSF51569">
    <property type="entry name" value="Aldolase"/>
    <property type="match status" value="1"/>
</dbReference>